<gene>
    <name evidence="1" type="ORF">JYE49_08840</name>
</gene>
<reference evidence="1" key="1">
    <citation type="submission" date="2021-01" db="EMBL/GenBank/DDBJ databases">
        <title>Complete genome sequence of Clostridiales bacterium R-7.</title>
        <authorList>
            <person name="Mahoney-Kurpe S.C."/>
            <person name="Palevich N."/>
            <person name="Koike S."/>
            <person name="Moon C.D."/>
            <person name="Attwood G.T."/>
        </authorList>
    </citation>
    <scope>NUCLEOTIDE SEQUENCE</scope>
    <source>
        <strain evidence="1">R-7</strain>
    </source>
</reference>
<protein>
    <submittedName>
        <fullName evidence="1">Class I SAM-dependent methyltransferase</fullName>
    </submittedName>
</protein>
<keyword evidence="1" id="KW-0489">Methyltransferase</keyword>
<keyword evidence="2" id="KW-1185">Reference proteome</keyword>
<dbReference type="EMBL" id="CP068393">
    <property type="protein sequence ID" value="QUC65980.1"/>
    <property type="molecule type" value="Genomic_DNA"/>
</dbReference>
<accession>A0AC61MUK3</accession>
<proteinExistence type="predicted"/>
<name>A0AC61MUK3_9FIRM</name>
<sequence>MQIGSSNNTEAVKEQYKTSNGLDTRISFHDKYSTNKLGYGNWIVSNYQISAGMKVLELGCGTGSLWIGRDELISQFGKLVLTDFSEGMLDTARKNLGEKDQIEYRVADIQDLPFEDNSFDVVIANSMLYHVPDINKGISEVRRVLKDDGTFYCATLGENNFVEQLAEWFKLSGENFNPNHNFTMQNGAQKLKTAFSEIEARIYKDSLHITDIDDLVSYLTSLASLKALNDVPVERLKEIIAEHAVNGVVDLPKEYGMFIARGYAG</sequence>
<evidence type="ECO:0000313" key="1">
    <source>
        <dbReference type="EMBL" id="QUC65980.1"/>
    </source>
</evidence>
<evidence type="ECO:0000313" key="2">
    <source>
        <dbReference type="Proteomes" id="UP000682782"/>
    </source>
</evidence>
<dbReference type="Proteomes" id="UP000682782">
    <property type="component" value="Chromosome"/>
</dbReference>
<organism evidence="1 2">
    <name type="scientific">Aristaeella hokkaidonensis</name>
    <dbReference type="NCBI Taxonomy" id="3046382"/>
    <lineage>
        <taxon>Bacteria</taxon>
        <taxon>Bacillati</taxon>
        <taxon>Bacillota</taxon>
        <taxon>Clostridia</taxon>
        <taxon>Eubacteriales</taxon>
        <taxon>Aristaeellaceae</taxon>
        <taxon>Aristaeella</taxon>
    </lineage>
</organism>
<keyword evidence="1" id="KW-0808">Transferase</keyword>